<proteinExistence type="predicted"/>
<evidence type="ECO:0000313" key="1">
    <source>
        <dbReference type="EMBL" id="HHE08023.1"/>
    </source>
</evidence>
<feature type="non-terminal residue" evidence="1">
    <location>
        <position position="1"/>
    </location>
</feature>
<sequence>AFNVLMQEHLIRPEERKAMEPWAELWSYYMGQHFIDIYTKHTEGHGLIPNDPRQRDLLLRSYLMNKAVYELLYELNNRPEWLPIPINGIMRLIKE</sequence>
<evidence type="ECO:0008006" key="2">
    <source>
        <dbReference type="Google" id="ProtNLM"/>
    </source>
</evidence>
<protein>
    <recommendedName>
        <fullName evidence="2">Alpha-amylase</fullName>
    </recommendedName>
</protein>
<reference evidence="1" key="1">
    <citation type="journal article" date="2020" name="mSystems">
        <title>Genome- and Community-Level Interaction Insights into Carbon Utilization and Element Cycling Functions of Hydrothermarchaeota in Hydrothermal Sediment.</title>
        <authorList>
            <person name="Zhou Z."/>
            <person name="Liu Y."/>
            <person name="Xu W."/>
            <person name="Pan J."/>
            <person name="Luo Z.H."/>
            <person name="Li M."/>
        </authorList>
    </citation>
    <scope>NUCLEOTIDE SEQUENCE [LARGE SCALE GENOMIC DNA]</scope>
    <source>
        <strain evidence="1">HyVt-628</strain>
    </source>
</reference>
<dbReference type="AlphaFoldDB" id="A0A7C5DER7"/>
<accession>A0A7C5DER7</accession>
<organism evidence="1">
    <name type="scientific">Chlorobaculum parvum</name>
    <dbReference type="NCBI Taxonomy" id="274539"/>
    <lineage>
        <taxon>Bacteria</taxon>
        <taxon>Pseudomonadati</taxon>
        <taxon>Chlorobiota</taxon>
        <taxon>Chlorobiia</taxon>
        <taxon>Chlorobiales</taxon>
        <taxon>Chlorobiaceae</taxon>
        <taxon>Chlorobaculum</taxon>
    </lineage>
</organism>
<gene>
    <name evidence="1" type="ORF">ENL01_03945</name>
</gene>
<dbReference type="Gene3D" id="3.90.1200.10">
    <property type="match status" value="1"/>
</dbReference>
<dbReference type="EMBL" id="DRSK01000223">
    <property type="protein sequence ID" value="HHE08023.1"/>
    <property type="molecule type" value="Genomic_DNA"/>
</dbReference>
<dbReference type="Proteomes" id="UP000886059">
    <property type="component" value="Unassembled WGS sequence"/>
</dbReference>
<name>A0A7C5DER7_9CHLB</name>
<comment type="caution">
    <text evidence="1">The sequence shown here is derived from an EMBL/GenBank/DDBJ whole genome shotgun (WGS) entry which is preliminary data.</text>
</comment>